<protein>
    <submittedName>
        <fullName evidence="2">ARAD1C22638p</fullName>
    </submittedName>
</protein>
<reference evidence="2" key="1">
    <citation type="submission" date="2014-02" db="EMBL/GenBank/DDBJ databases">
        <authorList>
            <person name="Genoscope - CEA"/>
        </authorList>
    </citation>
    <scope>NUCLEOTIDE SEQUENCE</scope>
    <source>
        <strain evidence="2">LS3</strain>
    </source>
</reference>
<feature type="signal peptide" evidence="1">
    <location>
        <begin position="1"/>
        <end position="40"/>
    </location>
</feature>
<name>A0A060T1Q4_BLAAD</name>
<sequence>MMKKARLIWLRPLSPYRTWSFSNLFLLLQFSVLLLSTGQGQSIFNCKFPLAWWLDLPSSGAADSDDLTILAQEISWPIVELHCFLIQLPRIEWGWIENPGFLARRKNTTVNELRQRLAHYLRGRINLGELTWDILGDTHNTLREVNDRTAGQLENMNIGTKRYLLGIYRYLTREIFRNTPDTRDALEWTVRLQYYFRIVLQRLQRAAEEEQRTENERAGSAERAE</sequence>
<evidence type="ECO:0000256" key="1">
    <source>
        <dbReference type="SAM" id="SignalP"/>
    </source>
</evidence>
<organism evidence="2">
    <name type="scientific">Blastobotrys adeninivorans</name>
    <name type="common">Yeast</name>
    <name type="synonym">Arxula adeninivorans</name>
    <dbReference type="NCBI Taxonomy" id="409370"/>
    <lineage>
        <taxon>Eukaryota</taxon>
        <taxon>Fungi</taxon>
        <taxon>Dikarya</taxon>
        <taxon>Ascomycota</taxon>
        <taxon>Saccharomycotina</taxon>
        <taxon>Dipodascomycetes</taxon>
        <taxon>Dipodascales</taxon>
        <taxon>Trichomonascaceae</taxon>
        <taxon>Blastobotrys</taxon>
    </lineage>
</organism>
<dbReference type="AlphaFoldDB" id="A0A060T1Q4"/>
<gene>
    <name evidence="2" type="ORF">GNLVRS02_ARAD1C22638g</name>
</gene>
<proteinExistence type="predicted"/>
<evidence type="ECO:0000313" key="2">
    <source>
        <dbReference type="EMBL" id="CDP34883.1"/>
    </source>
</evidence>
<dbReference type="PhylomeDB" id="A0A060T1Q4"/>
<keyword evidence="1" id="KW-0732">Signal</keyword>
<feature type="chain" id="PRO_5001591812" evidence="1">
    <location>
        <begin position="41"/>
        <end position="225"/>
    </location>
</feature>
<reference evidence="2" key="2">
    <citation type="submission" date="2014-06" db="EMBL/GenBank/DDBJ databases">
        <title>The complete genome of Blastobotrys (Arxula) adeninivorans LS3 - a yeast of biotechnological interest.</title>
        <authorList>
            <person name="Kunze G."/>
            <person name="Gaillardin C."/>
            <person name="Czernicka M."/>
            <person name="Durrens P."/>
            <person name="Martin T."/>
            <person name="Boer E."/>
            <person name="Gabaldon T."/>
            <person name="Cruz J."/>
            <person name="Talla E."/>
            <person name="Marck C."/>
            <person name="Goffeau A."/>
            <person name="Barbe V."/>
            <person name="Baret P."/>
            <person name="Baronian K."/>
            <person name="Beier S."/>
            <person name="Bleykasten C."/>
            <person name="Bode R."/>
            <person name="Casaregola S."/>
            <person name="Despons L."/>
            <person name="Fairhead C."/>
            <person name="Giersberg M."/>
            <person name="Gierski P."/>
            <person name="Hahnel U."/>
            <person name="Hartmann A."/>
            <person name="Jankowska D."/>
            <person name="Jubin C."/>
            <person name="Jung P."/>
            <person name="Lafontaine I."/>
            <person name="Leh-Louis V."/>
            <person name="Lemaire M."/>
            <person name="Marcet-Houben M."/>
            <person name="Mascher M."/>
            <person name="Morel G."/>
            <person name="Richard G.-F."/>
            <person name="Riechen J."/>
            <person name="Sacerdot C."/>
            <person name="Sarkar A."/>
            <person name="Savel G."/>
            <person name="Schacherer J."/>
            <person name="Sherman D."/>
            <person name="Straub M.-L."/>
            <person name="Stein N."/>
            <person name="Thierry A."/>
            <person name="Trautwein-Schult A."/>
            <person name="Westhof E."/>
            <person name="Worch S."/>
            <person name="Dujon B."/>
            <person name="Souciet J.-L."/>
            <person name="Wincker P."/>
            <person name="Scholz U."/>
            <person name="Neuveglise N."/>
        </authorList>
    </citation>
    <scope>NUCLEOTIDE SEQUENCE</scope>
    <source>
        <strain evidence="2">LS3</strain>
    </source>
</reference>
<accession>A0A060T1Q4</accession>
<dbReference type="EMBL" id="HG937693">
    <property type="protein sequence ID" value="CDP34883.1"/>
    <property type="molecule type" value="Genomic_DNA"/>
</dbReference>